<comment type="caution">
    <text evidence="1">The sequence shown here is derived from an EMBL/GenBank/DDBJ whole genome shotgun (WGS) entry which is preliminary data.</text>
</comment>
<organism evidence="1 2">
    <name type="scientific">Melastoma candidum</name>
    <dbReference type="NCBI Taxonomy" id="119954"/>
    <lineage>
        <taxon>Eukaryota</taxon>
        <taxon>Viridiplantae</taxon>
        <taxon>Streptophyta</taxon>
        <taxon>Embryophyta</taxon>
        <taxon>Tracheophyta</taxon>
        <taxon>Spermatophyta</taxon>
        <taxon>Magnoliopsida</taxon>
        <taxon>eudicotyledons</taxon>
        <taxon>Gunneridae</taxon>
        <taxon>Pentapetalae</taxon>
        <taxon>rosids</taxon>
        <taxon>malvids</taxon>
        <taxon>Myrtales</taxon>
        <taxon>Melastomataceae</taxon>
        <taxon>Melastomatoideae</taxon>
        <taxon>Melastomateae</taxon>
        <taxon>Melastoma</taxon>
    </lineage>
</organism>
<dbReference type="Proteomes" id="UP001057402">
    <property type="component" value="Chromosome 10"/>
</dbReference>
<protein>
    <submittedName>
        <fullName evidence="1">Uncharacterized protein</fullName>
    </submittedName>
</protein>
<gene>
    <name evidence="1" type="ORF">MLD38_034472</name>
</gene>
<reference evidence="2" key="1">
    <citation type="journal article" date="2023" name="Front. Plant Sci.">
        <title>Chromosomal-level genome assembly of Melastoma candidum provides insights into trichome evolution.</title>
        <authorList>
            <person name="Zhong Y."/>
            <person name="Wu W."/>
            <person name="Sun C."/>
            <person name="Zou P."/>
            <person name="Liu Y."/>
            <person name="Dai S."/>
            <person name="Zhou R."/>
        </authorList>
    </citation>
    <scope>NUCLEOTIDE SEQUENCE [LARGE SCALE GENOMIC DNA]</scope>
</reference>
<keyword evidence="2" id="KW-1185">Reference proteome</keyword>
<name>A0ACB9MCC7_9MYRT</name>
<evidence type="ECO:0000313" key="2">
    <source>
        <dbReference type="Proteomes" id="UP001057402"/>
    </source>
</evidence>
<dbReference type="EMBL" id="CM042889">
    <property type="protein sequence ID" value="KAI4321049.1"/>
    <property type="molecule type" value="Genomic_DNA"/>
</dbReference>
<proteinExistence type="predicted"/>
<evidence type="ECO:0000313" key="1">
    <source>
        <dbReference type="EMBL" id="KAI4321049.1"/>
    </source>
</evidence>
<sequence length="658" mass="72334">MRYDEEEKWGWRLVLLLLLTTAATSTTDTTSAASGIGPFSSDATYILLFKSKADPHDLLPFSSDGTSRVCRWPGVQCIGSRINRLVIQDLPLSGTFPSGTLACLDQLRVLSLQNDSLSGPIPDLSSLSNLKSLFLDHNSFSGSFPPSVLYLHRIRILDLSSNNLTGPLPLRITDLDKICYLRLDSNQFNGSLPPLNQSSLLTFNVSGNDLVGPVPVTPVLSRFGLSSYVRNPGLCGRMLNKECDSRSPFFGPSPTAGAPELPVMLPPTVPLGENEEVQGGLSIMRADSQPSHNRHERMALIGAFSSGAFVFIFSLLCLVLALKKRRHDNGLDQAEDAVEIAAAAAAVRAEQESELEAKVKQAQIGNIGNLVFCAGEVPVYTLEQLMHSSAEMLGRGTVGTTYKAVMDIRIIVIVKRLDSGKFRPTVDFERQMEAIGGLRHPNLVPLRAYFQAKLERLLIYDYHLNGSLHSLLHGSKSARPRLLHWTSCLKIAEDVAQGLSYIHHACRLIHGNLKSTNVLFGHDFEACISDYCLSGVLINHSPNNDHDLVAYKAPELRNNAPPQATSKSDVYAYGVLLLELLTSQLPSQQPESSPEDTVCWAWSTREDNGPEERLGMMLEVALACRRKSPEQRPEMWEVLKMLQDIKDVAVDDVEVVDA</sequence>
<accession>A0ACB9MCC7</accession>